<sequence length="113" mass="11494">MTTFGTIKSPLTGYGSVESSLGLSTFITNVITIVFAGAGLFAFFNLMIAGFSYIAAAGDEKKILVATQSINMSLIGLVVMVAAAAVTGVVSYLLFGSATAILSPSITGPGKFN</sequence>
<reference evidence="3" key="1">
    <citation type="submission" date="2017-09" db="EMBL/GenBank/DDBJ databases">
        <title>Depth-based differentiation of microbial function through sediment-hosted aquifers and enrichment of novel symbionts in the deep terrestrial subsurface.</title>
        <authorList>
            <person name="Probst A.J."/>
            <person name="Ladd B."/>
            <person name="Jarett J.K."/>
            <person name="Geller-Mcgrath D.E."/>
            <person name="Sieber C.M.K."/>
            <person name="Emerson J.B."/>
            <person name="Anantharaman K."/>
            <person name="Thomas B.C."/>
            <person name="Malmstrom R."/>
            <person name="Stieglmeier M."/>
            <person name="Klingl A."/>
            <person name="Woyke T."/>
            <person name="Ryan C.M."/>
            <person name="Banfield J.F."/>
        </authorList>
    </citation>
    <scope>NUCLEOTIDE SEQUENCE [LARGE SCALE GENOMIC DNA]</scope>
</reference>
<dbReference type="Proteomes" id="UP000229574">
    <property type="component" value="Unassembled WGS sequence"/>
</dbReference>
<protein>
    <submittedName>
        <fullName evidence="2">Uncharacterized protein</fullName>
    </submittedName>
</protein>
<comment type="caution">
    <text evidence="2">The sequence shown here is derived from an EMBL/GenBank/DDBJ whole genome shotgun (WGS) entry which is preliminary data.</text>
</comment>
<proteinExistence type="predicted"/>
<keyword evidence="1" id="KW-0812">Transmembrane</keyword>
<feature type="transmembrane region" description="Helical" evidence="1">
    <location>
        <begin position="74"/>
        <end position="95"/>
    </location>
</feature>
<name>A0A2H0WZK7_9BACT</name>
<gene>
    <name evidence="2" type="ORF">COT54_01425</name>
</gene>
<keyword evidence="1" id="KW-1133">Transmembrane helix</keyword>
<feature type="transmembrane region" description="Helical" evidence="1">
    <location>
        <begin position="26"/>
        <end position="54"/>
    </location>
</feature>
<dbReference type="AlphaFoldDB" id="A0A2H0WZK7"/>
<organism evidence="2 3">
    <name type="scientific">Candidatus Collierbacteria bacterium CG09_land_8_20_14_0_10_46_12</name>
    <dbReference type="NCBI Taxonomy" id="1974533"/>
    <lineage>
        <taxon>Bacteria</taxon>
        <taxon>Candidatus Collieribacteriota</taxon>
    </lineage>
</organism>
<accession>A0A2H0WZK7</accession>
<evidence type="ECO:0000313" key="2">
    <source>
        <dbReference type="EMBL" id="PIS18041.1"/>
    </source>
</evidence>
<dbReference type="EMBL" id="PEYY01000062">
    <property type="protein sequence ID" value="PIS18041.1"/>
    <property type="molecule type" value="Genomic_DNA"/>
</dbReference>
<evidence type="ECO:0000256" key="1">
    <source>
        <dbReference type="SAM" id="Phobius"/>
    </source>
</evidence>
<evidence type="ECO:0000313" key="3">
    <source>
        <dbReference type="Proteomes" id="UP000229574"/>
    </source>
</evidence>
<keyword evidence="1" id="KW-0472">Membrane</keyword>